<dbReference type="CTD" id="9940804"/>
<dbReference type="EMBL" id="JH712287">
    <property type="protein sequence ID" value="EFO25071.1"/>
    <property type="molecule type" value="Genomic_DNA"/>
</dbReference>
<dbReference type="KEGG" id="loa:LOAG_03417"/>
<name>A0A1S0U4S9_LOALO</name>
<dbReference type="AlphaFoldDB" id="A0A1S0U4S9"/>
<reference evidence="1" key="1">
    <citation type="submission" date="2012-04" db="EMBL/GenBank/DDBJ databases">
        <title>The Genome Sequence of Loa loa.</title>
        <authorList>
            <consortium name="The Broad Institute Genome Sequencing Platform"/>
            <consortium name="Broad Institute Genome Sequencing Center for Infectious Disease"/>
            <person name="Nutman T.B."/>
            <person name="Fink D.L."/>
            <person name="Russ C."/>
            <person name="Young S."/>
            <person name="Zeng Q."/>
            <person name="Gargeya S."/>
            <person name="Alvarado L."/>
            <person name="Berlin A."/>
            <person name="Chapman S.B."/>
            <person name="Chen Z."/>
            <person name="Freedman E."/>
            <person name="Gellesch M."/>
            <person name="Goldberg J."/>
            <person name="Griggs A."/>
            <person name="Gujja S."/>
            <person name="Heilman E.R."/>
            <person name="Heiman D."/>
            <person name="Howarth C."/>
            <person name="Mehta T."/>
            <person name="Neiman D."/>
            <person name="Pearson M."/>
            <person name="Roberts A."/>
            <person name="Saif S."/>
            <person name="Shea T."/>
            <person name="Shenoy N."/>
            <person name="Sisk P."/>
            <person name="Stolte C."/>
            <person name="Sykes S."/>
            <person name="White J."/>
            <person name="Yandava C."/>
            <person name="Haas B."/>
            <person name="Henn M.R."/>
            <person name="Nusbaum C."/>
            <person name="Birren B."/>
        </authorList>
    </citation>
    <scope>NUCLEOTIDE SEQUENCE [LARGE SCALE GENOMIC DNA]</scope>
</reference>
<dbReference type="RefSeq" id="XP_003139002.1">
    <property type="nucleotide sequence ID" value="XM_003138954.1"/>
</dbReference>
<evidence type="ECO:0000313" key="1">
    <source>
        <dbReference type="EMBL" id="EFO25071.1"/>
    </source>
</evidence>
<proteinExistence type="predicted"/>
<sequence>MHAASIIDFGHNTGEDSNFITILALKIDEVIYVNRPNSNQEAHALSTVKRRAIRKNLFIYKKWANEKWNPSIHPSFSLSLISLPSLAFFSISFNGIRSHFDTLYLDRPTSTFSFSTLSATSSSAYLHRRRRGREGKKDEERSWDATGTGIFLSTFTPGLRVLNHVEAVD</sequence>
<gene>
    <name evidence="1" type="ORF">LOAG_03417</name>
</gene>
<dbReference type="InParanoid" id="A0A1S0U4S9"/>
<accession>A0A1S0U4S9</accession>
<protein>
    <submittedName>
        <fullName evidence="1">Uncharacterized protein</fullName>
    </submittedName>
</protein>
<organism evidence="1">
    <name type="scientific">Loa loa</name>
    <name type="common">Eye worm</name>
    <name type="synonym">Filaria loa</name>
    <dbReference type="NCBI Taxonomy" id="7209"/>
    <lineage>
        <taxon>Eukaryota</taxon>
        <taxon>Metazoa</taxon>
        <taxon>Ecdysozoa</taxon>
        <taxon>Nematoda</taxon>
        <taxon>Chromadorea</taxon>
        <taxon>Rhabditida</taxon>
        <taxon>Spirurina</taxon>
        <taxon>Spiruromorpha</taxon>
        <taxon>Filarioidea</taxon>
        <taxon>Onchocercidae</taxon>
        <taxon>Loa</taxon>
    </lineage>
</organism>
<dbReference type="GeneID" id="9940804"/>